<proteinExistence type="predicted"/>
<comment type="caution">
    <text evidence="1">The sequence shown here is derived from an EMBL/GenBank/DDBJ whole genome shotgun (WGS) entry which is preliminary data.</text>
</comment>
<evidence type="ECO:0000313" key="1">
    <source>
        <dbReference type="EMBL" id="GAH55461.1"/>
    </source>
</evidence>
<dbReference type="EMBL" id="BARU01018352">
    <property type="protein sequence ID" value="GAH55461.1"/>
    <property type="molecule type" value="Genomic_DNA"/>
</dbReference>
<accession>X1GC76</accession>
<sequence length="94" mass="10155">MEIEKLIGQKITLIGTAKDAKGGAVIITTDEHVIYIKGLDFWSSELLDKHVSVSGLLKQEKFIPDPVLSKNGGISCGAIGEQLVLEEAEYIKTA</sequence>
<name>X1GC76_9ZZZZ</name>
<reference evidence="1" key="1">
    <citation type="journal article" date="2014" name="Front. Microbiol.">
        <title>High frequency of phylogenetically diverse reductive dehalogenase-homologous genes in deep subseafloor sedimentary metagenomes.</title>
        <authorList>
            <person name="Kawai M."/>
            <person name="Futagami T."/>
            <person name="Toyoda A."/>
            <person name="Takaki Y."/>
            <person name="Nishi S."/>
            <person name="Hori S."/>
            <person name="Arai W."/>
            <person name="Tsubouchi T."/>
            <person name="Morono Y."/>
            <person name="Uchiyama I."/>
            <person name="Ito T."/>
            <person name="Fujiyama A."/>
            <person name="Inagaki F."/>
            <person name="Takami H."/>
        </authorList>
    </citation>
    <scope>NUCLEOTIDE SEQUENCE</scope>
    <source>
        <strain evidence="1">Expedition CK06-06</strain>
    </source>
</reference>
<gene>
    <name evidence="1" type="ORF">S03H2_30338</name>
</gene>
<dbReference type="AlphaFoldDB" id="X1GC76"/>
<organism evidence="1">
    <name type="scientific">marine sediment metagenome</name>
    <dbReference type="NCBI Taxonomy" id="412755"/>
    <lineage>
        <taxon>unclassified sequences</taxon>
        <taxon>metagenomes</taxon>
        <taxon>ecological metagenomes</taxon>
    </lineage>
</organism>
<protein>
    <submittedName>
        <fullName evidence="1">Uncharacterized protein</fullName>
    </submittedName>
</protein>